<feature type="binding site" evidence="9">
    <location>
        <position position="665"/>
    </location>
    <ligand>
        <name>Zn(2+)</name>
        <dbReference type="ChEBI" id="CHEBI:29105"/>
        <label>2</label>
    </ligand>
</feature>
<dbReference type="EMBL" id="NJEU01000027">
    <property type="protein sequence ID" value="PHH83112.1"/>
    <property type="molecule type" value="Genomic_DNA"/>
</dbReference>
<dbReference type="InterPro" id="IPR028651">
    <property type="entry name" value="ING_fam"/>
</dbReference>
<evidence type="ECO:0000313" key="14">
    <source>
        <dbReference type="Proteomes" id="UP000224854"/>
    </source>
</evidence>
<dbReference type="GO" id="GO:0033698">
    <property type="term" value="C:Rpd3L complex"/>
    <property type="evidence" value="ECO:0007669"/>
    <property type="project" value="TreeGrafter"/>
</dbReference>
<dbReference type="GO" id="GO:0070210">
    <property type="term" value="C:Rpd3L-Expanded complex"/>
    <property type="evidence" value="ECO:0007669"/>
    <property type="project" value="TreeGrafter"/>
</dbReference>
<sequence>MKSAKAPAVEGPALRRSQPVRQTRTNPPRSSALVPRSTRRDSAGARPQGDQPIEIYPAITHFADIMSALPKDLVRHFTLLKEVDAKIFAPEEQLFKLVTAINDCPVPESRANNSSTSHGQPSPAPMSAQNSSTGTTMSQSGQPTAPPTEDAILASTNVYDAANIPRRQLFRQTALKIQEMLVALEEKNHVLCTANEALQRQLARVEDVWPFLENEFSQEAKWGSTTHWAYPENRVNKVSHSERVRRDGAAAISAAAQALADEAAARSDARKQAVQAKRNQKNQHHDSDADDHEGRHRGEGGKKAQGSKARKAADTNLGLGISGPSANGHPPSKRRRVDKVATNGTAPPERALGATSNHAPKARTSSPRTTPAPDATRKRKALPSSSSQAKKKNGTSLASPKLASSPVMTSLPEPRAQAVASPISTTVPRPASSRARRNSISSNAENGRARAASSAPHRPNGNGLNTVDLASTSVLPRTSNEARTSKESSAPERSDATKKEADRIENMSISTAASVKKDPKGEEADRKSESLPPQPQSAGIVTKSGRASKPSTPALAALELARPRSSRNADNGGGGKKMQKKGNSLAQTLALSTAEDDANSSMQGEDDEEGDIDADEPTYCYCNSVSYGEMVACDADGCEREWFHLACVGLKVAPGSKTKWYCEDCKERLKASNKKAGSR</sequence>
<dbReference type="PROSITE" id="PS50016">
    <property type="entry name" value="ZF_PHD_2"/>
    <property type="match status" value="1"/>
</dbReference>
<comment type="caution">
    <text evidence="13">The sequence shown here is derived from an EMBL/GenBank/DDBJ whole genome shotgun (WGS) entry which is preliminary data.</text>
</comment>
<feature type="binding site" evidence="9">
    <location>
        <position position="662"/>
    </location>
    <ligand>
        <name>Zn(2+)</name>
        <dbReference type="ChEBI" id="CHEBI:29105"/>
        <label>2</label>
    </ligand>
</feature>
<feature type="binding site" evidence="9">
    <location>
        <position position="622"/>
    </location>
    <ligand>
        <name>Zn(2+)</name>
        <dbReference type="ChEBI" id="CHEBI:29105"/>
        <label>1</label>
    </ligand>
</feature>
<dbReference type="OrthoDB" id="4173905at2759"/>
<dbReference type="InterPro" id="IPR011011">
    <property type="entry name" value="Znf_FYVE_PHD"/>
</dbReference>
<feature type="binding site" evidence="9">
    <location>
        <position position="638"/>
    </location>
    <ligand>
        <name>Zn(2+)</name>
        <dbReference type="ChEBI" id="CHEBI:29105"/>
        <label>2</label>
    </ligand>
</feature>
<dbReference type="InterPro" id="IPR019787">
    <property type="entry name" value="Znf_PHD-finger"/>
</dbReference>
<dbReference type="PROSITE" id="PS01359">
    <property type="entry name" value="ZF_PHD_1"/>
    <property type="match status" value="1"/>
</dbReference>
<keyword evidence="4 10" id="KW-0863">Zinc-finger</keyword>
<feature type="compositionally biased region" description="Basic and acidic residues" evidence="11">
    <location>
        <begin position="515"/>
        <end position="529"/>
    </location>
</feature>
<evidence type="ECO:0000256" key="1">
    <source>
        <dbReference type="ARBA" id="ARBA00004123"/>
    </source>
</evidence>
<evidence type="ECO:0000256" key="6">
    <source>
        <dbReference type="ARBA" id="ARBA00022853"/>
    </source>
</evidence>
<dbReference type="SUPFAM" id="SSF57903">
    <property type="entry name" value="FYVE/PHD zinc finger"/>
    <property type="match status" value="1"/>
</dbReference>
<keyword evidence="7" id="KW-0539">Nucleus</keyword>
<evidence type="ECO:0000256" key="4">
    <source>
        <dbReference type="ARBA" id="ARBA00022771"/>
    </source>
</evidence>
<evidence type="ECO:0000313" key="13">
    <source>
        <dbReference type="EMBL" id="PHH83112.1"/>
    </source>
</evidence>
<dbReference type="InterPro" id="IPR019786">
    <property type="entry name" value="Zinc_finger_PHD-type_CS"/>
</dbReference>
<dbReference type="PANTHER" id="PTHR10333">
    <property type="entry name" value="INHIBITOR OF GROWTH PROTEIN"/>
    <property type="match status" value="1"/>
</dbReference>
<name>A0A2C5ZTC8_9HYPO</name>
<dbReference type="SMART" id="SM00249">
    <property type="entry name" value="PHD"/>
    <property type="match status" value="1"/>
</dbReference>
<keyword evidence="5 9" id="KW-0862">Zinc</keyword>
<keyword evidence="6" id="KW-0156">Chromatin regulator</keyword>
<dbReference type="GO" id="GO:0008270">
    <property type="term" value="F:zinc ion binding"/>
    <property type="evidence" value="ECO:0007669"/>
    <property type="project" value="UniProtKB-KW"/>
</dbReference>
<evidence type="ECO:0000256" key="3">
    <source>
        <dbReference type="ARBA" id="ARBA00022723"/>
    </source>
</evidence>
<feature type="compositionally biased region" description="Polar residues" evidence="11">
    <location>
        <begin position="354"/>
        <end position="369"/>
    </location>
</feature>
<accession>A0A2C5ZTC8</accession>
<dbReference type="AlphaFoldDB" id="A0A2C5ZTC8"/>
<feature type="site" description="Histone H3K4me3 binding" evidence="8">
    <location>
        <position position="630"/>
    </location>
</feature>
<dbReference type="InterPro" id="IPR001965">
    <property type="entry name" value="Znf_PHD"/>
</dbReference>
<dbReference type="InterPro" id="IPR024610">
    <property type="entry name" value="ING_N_histone-binding"/>
</dbReference>
<dbReference type="Gene3D" id="3.30.40.10">
    <property type="entry name" value="Zinc/RING finger domain, C3HC4 (zinc finger)"/>
    <property type="match status" value="1"/>
</dbReference>
<feature type="compositionally biased region" description="Polar residues" evidence="11">
    <location>
        <begin position="110"/>
        <end position="120"/>
    </location>
</feature>
<feature type="compositionally biased region" description="Polar residues" evidence="11">
    <location>
        <begin position="383"/>
        <end position="398"/>
    </location>
</feature>
<evidence type="ECO:0000256" key="11">
    <source>
        <dbReference type="SAM" id="MobiDB-lite"/>
    </source>
</evidence>
<dbReference type="CDD" id="cd15505">
    <property type="entry name" value="PHD_ING"/>
    <property type="match status" value="1"/>
</dbReference>
<gene>
    <name evidence="13" type="ORF">CDD82_3522</name>
</gene>
<feature type="binding site" evidence="9">
    <location>
        <position position="647"/>
    </location>
    <ligand>
        <name>Zn(2+)</name>
        <dbReference type="ChEBI" id="CHEBI:29105"/>
        <label>1</label>
    </ligand>
</feature>
<feature type="binding site" evidence="9">
    <location>
        <position position="633"/>
    </location>
    <ligand>
        <name>Zn(2+)</name>
        <dbReference type="ChEBI" id="CHEBI:29105"/>
        <label>2</label>
    </ligand>
</feature>
<feature type="region of interest" description="Disordered" evidence="11">
    <location>
        <begin position="1"/>
        <end position="52"/>
    </location>
</feature>
<feature type="binding site" evidence="9">
    <location>
        <position position="644"/>
    </location>
    <ligand>
        <name>Zn(2+)</name>
        <dbReference type="ChEBI" id="CHEBI:29105"/>
        <label>1</label>
    </ligand>
</feature>
<organism evidence="13 14">
    <name type="scientific">Ophiocordyceps australis</name>
    <dbReference type="NCBI Taxonomy" id="1399860"/>
    <lineage>
        <taxon>Eukaryota</taxon>
        <taxon>Fungi</taxon>
        <taxon>Dikarya</taxon>
        <taxon>Ascomycota</taxon>
        <taxon>Pezizomycotina</taxon>
        <taxon>Sordariomycetes</taxon>
        <taxon>Hypocreomycetidae</taxon>
        <taxon>Hypocreales</taxon>
        <taxon>Ophiocordycipitaceae</taxon>
        <taxon>Ophiocordyceps</taxon>
    </lineage>
</organism>
<reference evidence="13 14" key="1">
    <citation type="submission" date="2017-06" db="EMBL/GenBank/DDBJ databases">
        <title>Ant-infecting Ophiocordyceps genomes reveal a high diversity of potential behavioral manipulation genes and a possible major role for enterotoxins.</title>
        <authorList>
            <person name="De Bekker C."/>
            <person name="Evans H.C."/>
            <person name="Brachmann A."/>
            <person name="Hughes D.P."/>
        </authorList>
    </citation>
    <scope>NUCLEOTIDE SEQUENCE [LARGE SCALE GENOMIC DNA]</scope>
    <source>
        <strain evidence="13 14">1348a</strain>
    </source>
</reference>
<evidence type="ECO:0000256" key="10">
    <source>
        <dbReference type="PROSITE-ProRule" id="PRU00146"/>
    </source>
</evidence>
<keyword evidence="14" id="KW-1185">Reference proteome</keyword>
<dbReference type="Proteomes" id="UP000224854">
    <property type="component" value="Unassembled WGS sequence"/>
</dbReference>
<dbReference type="InterPro" id="IPR013083">
    <property type="entry name" value="Znf_RING/FYVE/PHD"/>
</dbReference>
<evidence type="ECO:0000256" key="9">
    <source>
        <dbReference type="PIRSR" id="PIRSR628651-51"/>
    </source>
</evidence>
<dbReference type="PANTHER" id="PTHR10333:SF42">
    <property type="entry name" value="INHIBITOR OF GROWTH PROTEIN 5"/>
    <property type="match status" value="1"/>
</dbReference>
<evidence type="ECO:0000256" key="7">
    <source>
        <dbReference type="ARBA" id="ARBA00023242"/>
    </source>
</evidence>
<feature type="compositionally biased region" description="Low complexity" evidence="11">
    <location>
        <begin position="131"/>
        <end position="143"/>
    </location>
</feature>
<dbReference type="SMART" id="SM01408">
    <property type="entry name" value="ING"/>
    <property type="match status" value="1"/>
</dbReference>
<feature type="compositionally biased region" description="Basic and acidic residues" evidence="11">
    <location>
        <begin position="283"/>
        <end position="302"/>
    </location>
</feature>
<dbReference type="GO" id="GO:0006355">
    <property type="term" value="P:regulation of DNA-templated transcription"/>
    <property type="evidence" value="ECO:0007669"/>
    <property type="project" value="TreeGrafter"/>
</dbReference>
<evidence type="ECO:0000259" key="12">
    <source>
        <dbReference type="PROSITE" id="PS50016"/>
    </source>
</evidence>
<feature type="domain" description="PHD-type" evidence="12">
    <location>
        <begin position="617"/>
        <end position="668"/>
    </location>
</feature>
<feature type="region of interest" description="Disordered" evidence="11">
    <location>
        <begin position="108"/>
        <end position="149"/>
    </location>
</feature>
<proteinExistence type="inferred from homology"/>
<feature type="compositionally biased region" description="Polar residues" evidence="11">
    <location>
        <begin position="462"/>
        <end position="482"/>
    </location>
</feature>
<comment type="subcellular location">
    <subcellularLocation>
        <location evidence="1">Nucleus</location>
    </subcellularLocation>
</comment>
<evidence type="ECO:0000256" key="2">
    <source>
        <dbReference type="ARBA" id="ARBA00010210"/>
    </source>
</evidence>
<feature type="binding site" evidence="9">
    <location>
        <position position="620"/>
    </location>
    <ligand>
        <name>Zn(2+)</name>
        <dbReference type="ChEBI" id="CHEBI:29105"/>
        <label>1</label>
    </ligand>
</feature>
<evidence type="ECO:0000256" key="8">
    <source>
        <dbReference type="PIRSR" id="PIRSR628651-50"/>
    </source>
</evidence>
<comment type="similarity">
    <text evidence="2">Belongs to the ING family.</text>
</comment>
<feature type="site" description="Histone H3K4me3 binding" evidence="8">
    <location>
        <position position="619"/>
    </location>
</feature>
<protein>
    <recommendedName>
        <fullName evidence="12">PHD-type domain-containing protein</fullName>
    </recommendedName>
</protein>
<keyword evidence="3 9" id="KW-0479">Metal-binding</keyword>
<feature type="site" description="Histone H3K4me3 binding" evidence="8">
    <location>
        <position position="634"/>
    </location>
</feature>
<feature type="compositionally biased region" description="Low complexity" evidence="11">
    <location>
        <begin position="438"/>
        <end position="455"/>
    </location>
</feature>
<feature type="compositionally biased region" description="Acidic residues" evidence="11">
    <location>
        <begin position="594"/>
        <end position="612"/>
    </location>
</feature>
<feature type="site" description="Histone H3K4me3 binding" evidence="8">
    <location>
        <position position="642"/>
    </location>
</feature>
<feature type="region of interest" description="Disordered" evidence="11">
    <location>
        <begin position="263"/>
        <end position="612"/>
    </location>
</feature>
<dbReference type="GO" id="GO:0006325">
    <property type="term" value="P:chromatin organization"/>
    <property type="evidence" value="ECO:0007669"/>
    <property type="project" value="UniProtKB-KW"/>
</dbReference>
<feature type="compositionally biased region" description="Basic and acidic residues" evidence="11">
    <location>
        <begin position="483"/>
        <end position="505"/>
    </location>
</feature>
<evidence type="ECO:0000256" key="5">
    <source>
        <dbReference type="ARBA" id="ARBA00022833"/>
    </source>
</evidence>
<feature type="compositionally biased region" description="Polar residues" evidence="11">
    <location>
        <begin position="19"/>
        <end position="29"/>
    </location>
</feature>